<dbReference type="Proteomes" id="UP000564644">
    <property type="component" value="Unassembled WGS sequence"/>
</dbReference>
<comment type="caution">
    <text evidence="1">The sequence shown here is derived from an EMBL/GenBank/DDBJ whole genome shotgun (WGS) entry which is preliminary data.</text>
</comment>
<proteinExistence type="predicted"/>
<dbReference type="GO" id="GO:0016853">
    <property type="term" value="F:isomerase activity"/>
    <property type="evidence" value="ECO:0007669"/>
    <property type="project" value="InterPro"/>
</dbReference>
<protein>
    <submittedName>
        <fullName evidence="1">Aldose 1-epimerase</fullName>
    </submittedName>
</protein>
<name>A0A7X0VUT0_9BACL</name>
<dbReference type="GO" id="GO:0030246">
    <property type="term" value="F:carbohydrate binding"/>
    <property type="evidence" value="ECO:0007669"/>
    <property type="project" value="InterPro"/>
</dbReference>
<sequence>MIRENAPNVGRTEFLGVPAVRLENEALAATIVPDWGSRIVSLRSREAGAELLRAPASLGEYWRTPLLYGVPVLFPPNRIEDGIFSYNGRAYRFAVNDLATGNHAHGLVHDNRWEIVSLRREGDVASLITEFVSVRHPEVMAQFPHPFRLVMKLELKGAVLLQQLEIRNESDAAFPWGLGYHTAFRFPFGERSELRSCSLQAPVGRKWELNGRMLPTGELVDDARSEPLRLGMPMDGVLLDDLFEAREGGPNEAVLTDREAGIRLTYRADESFRHWVLHNGDGRGRYLCPEPYTCATNAFNLPLEPAATGLQELRPGETGRLTCEMAVSLLSKEE</sequence>
<dbReference type="SUPFAM" id="SSF74650">
    <property type="entry name" value="Galactose mutarotase-like"/>
    <property type="match status" value="1"/>
</dbReference>
<dbReference type="InterPro" id="IPR011013">
    <property type="entry name" value="Gal_mutarotase_sf_dom"/>
</dbReference>
<reference evidence="1 2" key="1">
    <citation type="submission" date="2020-08" db="EMBL/GenBank/DDBJ databases">
        <title>Cohnella phylogeny.</title>
        <authorList>
            <person name="Dunlap C."/>
        </authorList>
    </citation>
    <scope>NUCLEOTIDE SEQUENCE [LARGE SCALE GENOMIC DNA]</scope>
    <source>
        <strain evidence="1 2">CBP 2801</strain>
    </source>
</reference>
<evidence type="ECO:0000313" key="1">
    <source>
        <dbReference type="EMBL" id="MBB6730735.1"/>
    </source>
</evidence>
<dbReference type="InterPro" id="IPR014718">
    <property type="entry name" value="GH-type_carb-bd"/>
</dbReference>
<keyword evidence="2" id="KW-1185">Reference proteome</keyword>
<dbReference type="InterPro" id="IPR008183">
    <property type="entry name" value="Aldose_1/G6P_1-epimerase"/>
</dbReference>
<accession>A0A7X0VUT0</accession>
<dbReference type="RefSeq" id="WP_185128408.1">
    <property type="nucleotide sequence ID" value="NZ_JACJVO010000009.1"/>
</dbReference>
<dbReference type="Pfam" id="PF01263">
    <property type="entry name" value="Aldose_epim"/>
    <property type="match status" value="1"/>
</dbReference>
<gene>
    <name evidence="1" type="ORF">H7C18_07435</name>
</gene>
<organism evidence="1 2">
    <name type="scientific">Cohnella zeiphila</name>
    <dbReference type="NCBI Taxonomy" id="2761120"/>
    <lineage>
        <taxon>Bacteria</taxon>
        <taxon>Bacillati</taxon>
        <taxon>Bacillota</taxon>
        <taxon>Bacilli</taxon>
        <taxon>Bacillales</taxon>
        <taxon>Paenibacillaceae</taxon>
        <taxon>Cohnella</taxon>
    </lineage>
</organism>
<dbReference type="CDD" id="cd01081">
    <property type="entry name" value="Aldose_epim"/>
    <property type="match status" value="1"/>
</dbReference>
<dbReference type="EMBL" id="JACJVO010000009">
    <property type="protein sequence ID" value="MBB6730735.1"/>
    <property type="molecule type" value="Genomic_DNA"/>
</dbReference>
<evidence type="ECO:0000313" key="2">
    <source>
        <dbReference type="Proteomes" id="UP000564644"/>
    </source>
</evidence>
<dbReference type="GO" id="GO:0005975">
    <property type="term" value="P:carbohydrate metabolic process"/>
    <property type="evidence" value="ECO:0007669"/>
    <property type="project" value="InterPro"/>
</dbReference>
<dbReference type="AlphaFoldDB" id="A0A7X0VUT0"/>
<dbReference type="Gene3D" id="2.70.98.10">
    <property type="match status" value="1"/>
</dbReference>